<evidence type="ECO:0000313" key="1">
    <source>
        <dbReference type="EMBL" id="ADF83429.1"/>
    </source>
</evidence>
<keyword evidence="2" id="KW-1185">Reference proteome</keyword>
<dbReference type="EMBL" id="GU967410">
    <property type="protein sequence ID" value="ADF83429.1"/>
    <property type="molecule type" value="Genomic_DNA"/>
</dbReference>
<name>D6PST8_9CAUD</name>
<reference evidence="1 2" key="1">
    <citation type="journal article" date="2011" name="Arch. Virol.">
        <title>Complete nucleotide sequence of the temperate bacteriophage LBR48, a new member of the family Myoviridae.</title>
        <authorList>
            <person name="Jang S.H."/>
            <person name="Yoon B.H."/>
            <person name="Chang H.I."/>
        </authorList>
    </citation>
    <scope>NUCLEOTIDE SEQUENCE [LARGE SCALE GENOMIC DNA]</scope>
</reference>
<sequence>MIAPDHATFDLNNYMNRLDKDSAEDKQTYDIDGFPLIYGEKYWTLDDGRYVMDDAASMHDFLDSEHEDYGDPIDYDYGNLAKIMEEFKGTEVISWIKY</sequence>
<dbReference type="RefSeq" id="YP_009168554.1">
    <property type="nucleotide sequence ID" value="NC_027990.1"/>
</dbReference>
<dbReference type="Proteomes" id="UP000002375">
    <property type="component" value="Segment"/>
</dbReference>
<organism evidence="1 2">
    <name type="scientific">Lactobacillus phage LBR48</name>
    <dbReference type="NCBI Taxonomy" id="755164"/>
    <lineage>
        <taxon>Viruses</taxon>
        <taxon>Duplodnaviria</taxon>
        <taxon>Heunggongvirae</taxon>
        <taxon>Uroviricota</taxon>
        <taxon>Caudoviricetes</taxon>
        <taxon>Anamdongvirus</taxon>
        <taxon>Anamdongvirus LBR48</taxon>
    </lineage>
</organism>
<proteinExistence type="predicted"/>
<accession>D6PST8</accession>
<evidence type="ECO:0000313" key="2">
    <source>
        <dbReference type="Proteomes" id="UP000002375"/>
    </source>
</evidence>
<dbReference type="KEGG" id="vg:26040502"/>
<dbReference type="GeneID" id="26040502"/>
<protein>
    <submittedName>
        <fullName evidence="1">Uncharacterized protein</fullName>
    </submittedName>
</protein>